<organism evidence="3 4">
    <name type="scientific">Sphingomonas panacis</name>
    <dbReference type="NCBI Taxonomy" id="1560345"/>
    <lineage>
        <taxon>Bacteria</taxon>
        <taxon>Pseudomonadati</taxon>
        <taxon>Pseudomonadota</taxon>
        <taxon>Alphaproteobacteria</taxon>
        <taxon>Sphingomonadales</taxon>
        <taxon>Sphingomonadaceae</taxon>
        <taxon>Sphingomonas</taxon>
    </lineage>
</organism>
<name>A0A1B3Z6F5_9SPHN</name>
<dbReference type="InterPro" id="IPR025877">
    <property type="entry name" value="MobA-like_NTP_Trfase"/>
</dbReference>
<feature type="domain" description="MobA-like NTP transferase" evidence="2">
    <location>
        <begin position="15"/>
        <end position="169"/>
    </location>
</feature>
<dbReference type="InterPro" id="IPR029044">
    <property type="entry name" value="Nucleotide-diphossugar_trans"/>
</dbReference>
<dbReference type="GO" id="GO:0016779">
    <property type="term" value="F:nucleotidyltransferase activity"/>
    <property type="evidence" value="ECO:0007669"/>
    <property type="project" value="UniProtKB-ARBA"/>
</dbReference>
<protein>
    <submittedName>
        <fullName evidence="3">Glycosyl transferase</fullName>
    </submittedName>
</protein>
<evidence type="ECO:0000313" key="4">
    <source>
        <dbReference type="Proteomes" id="UP000094256"/>
    </source>
</evidence>
<gene>
    <name evidence="3" type="ORF">AWL63_02365</name>
</gene>
<keyword evidence="3" id="KW-0808">Transferase</keyword>
<sequence length="208" mass="21997">MIPSERLVPERTALVLLAAGKSERFGLSDKLGAPFLGKPLGYHVVTALAAVPFQARIAVCDGGDLDYAARGYQVVFNDRAEEGVSYSVRLGVRAARATGCEAVLFALADMPRVTAAHIYRLFDASAGAETVVASSDGTQPCPPALFGAAHFDALETLQGDYGARDLILAGKHVVTDADELVDVDTEDELAYLQAKFGRGRAHAFAKDA</sequence>
<dbReference type="AlphaFoldDB" id="A0A1B3Z6F5"/>
<reference evidence="3 4" key="1">
    <citation type="submission" date="2016-01" db="EMBL/GenBank/DDBJ databases">
        <title>Complete genome and mega plasmid sequence of Sphingomonas panacis DCY99 elicits systemic resistance in rice to Xanthomonas oryzae.</title>
        <authorList>
            <person name="Kim Y.J."/>
            <person name="Yang D.C."/>
            <person name="Sing P."/>
        </authorList>
    </citation>
    <scope>NUCLEOTIDE SEQUENCE [LARGE SCALE GENOMIC DNA]</scope>
    <source>
        <strain evidence="3 4">DCY99</strain>
    </source>
</reference>
<dbReference type="PANTHER" id="PTHR43777">
    <property type="entry name" value="MOLYBDENUM COFACTOR CYTIDYLYLTRANSFERASE"/>
    <property type="match status" value="1"/>
</dbReference>
<proteinExistence type="predicted"/>
<dbReference type="RefSeq" id="WP_069203580.1">
    <property type="nucleotide sequence ID" value="NZ_CP014168.1"/>
</dbReference>
<dbReference type="OrthoDB" id="9779263at2"/>
<dbReference type="EMBL" id="CP014168">
    <property type="protein sequence ID" value="AOH82996.1"/>
    <property type="molecule type" value="Genomic_DNA"/>
</dbReference>
<accession>A0A1B3Z6F5</accession>
<keyword evidence="4" id="KW-1185">Reference proteome</keyword>
<dbReference type="Proteomes" id="UP000094256">
    <property type="component" value="Chromosome"/>
</dbReference>
<dbReference type="SUPFAM" id="SSF53448">
    <property type="entry name" value="Nucleotide-diphospho-sugar transferases"/>
    <property type="match status" value="1"/>
</dbReference>
<evidence type="ECO:0000256" key="1">
    <source>
        <dbReference type="ARBA" id="ARBA00022842"/>
    </source>
</evidence>
<dbReference type="STRING" id="1560345.AWL63_02365"/>
<dbReference type="PANTHER" id="PTHR43777:SF1">
    <property type="entry name" value="MOLYBDENUM COFACTOR CYTIDYLYLTRANSFERASE"/>
    <property type="match status" value="1"/>
</dbReference>
<dbReference type="Gene3D" id="3.90.550.10">
    <property type="entry name" value="Spore Coat Polysaccharide Biosynthesis Protein SpsA, Chain A"/>
    <property type="match status" value="1"/>
</dbReference>
<dbReference type="KEGG" id="span:AWL63_02365"/>
<evidence type="ECO:0000259" key="2">
    <source>
        <dbReference type="Pfam" id="PF12804"/>
    </source>
</evidence>
<dbReference type="CDD" id="cd04182">
    <property type="entry name" value="GT_2_like_f"/>
    <property type="match status" value="1"/>
</dbReference>
<evidence type="ECO:0000313" key="3">
    <source>
        <dbReference type="EMBL" id="AOH82996.1"/>
    </source>
</evidence>
<dbReference type="Pfam" id="PF12804">
    <property type="entry name" value="NTP_transf_3"/>
    <property type="match status" value="1"/>
</dbReference>
<keyword evidence="1" id="KW-0460">Magnesium</keyword>